<accession>A0A815VT29</accession>
<dbReference type="Proteomes" id="UP000681722">
    <property type="component" value="Unassembled WGS sequence"/>
</dbReference>
<feature type="transmembrane region" description="Helical" evidence="1">
    <location>
        <begin position="149"/>
        <end position="173"/>
    </location>
</feature>
<dbReference type="AlphaFoldDB" id="A0A815VT29"/>
<gene>
    <name evidence="2" type="ORF">GPM918_LOCUS38352</name>
    <name evidence="3" type="ORF">SRO942_LOCUS39165</name>
</gene>
<keyword evidence="1" id="KW-0812">Transmembrane</keyword>
<organism evidence="2 4">
    <name type="scientific">Didymodactylos carnosus</name>
    <dbReference type="NCBI Taxonomy" id="1234261"/>
    <lineage>
        <taxon>Eukaryota</taxon>
        <taxon>Metazoa</taxon>
        <taxon>Spiralia</taxon>
        <taxon>Gnathifera</taxon>
        <taxon>Rotifera</taxon>
        <taxon>Eurotatoria</taxon>
        <taxon>Bdelloidea</taxon>
        <taxon>Philodinida</taxon>
        <taxon>Philodinidae</taxon>
        <taxon>Didymodactylos</taxon>
    </lineage>
</organism>
<evidence type="ECO:0000313" key="4">
    <source>
        <dbReference type="Proteomes" id="UP000663829"/>
    </source>
</evidence>
<sequence length="203" mass="22475">FTWVAAMHTASQLTAGDYICTIIDSNGDNKLDVQVAMMAHRPSLHLRIVRESSEQQKEGPKTAFDLRKRKYETSACNVADNLSAGNYNWIVTDKNGCTANTGIIFTQPAILNQSTDQIADVGANVSFTTVVDKPSEMNYQWQISNDHSFTMVTTVRVALVLATVVIMVVVVVWPRQVGTLEAPTKNVMQYCGNWTLALKEQNC</sequence>
<dbReference type="EMBL" id="CAJOBC010090933">
    <property type="protein sequence ID" value="CAF4395967.1"/>
    <property type="molecule type" value="Genomic_DNA"/>
</dbReference>
<feature type="non-terminal residue" evidence="2">
    <location>
        <position position="203"/>
    </location>
</feature>
<evidence type="ECO:0000256" key="1">
    <source>
        <dbReference type="SAM" id="Phobius"/>
    </source>
</evidence>
<comment type="caution">
    <text evidence="2">The sequence shown here is derived from an EMBL/GenBank/DDBJ whole genome shotgun (WGS) entry which is preliminary data.</text>
</comment>
<evidence type="ECO:0000313" key="2">
    <source>
        <dbReference type="EMBL" id="CAF1536207.1"/>
    </source>
</evidence>
<keyword evidence="1" id="KW-1133">Transmembrane helix</keyword>
<protein>
    <submittedName>
        <fullName evidence="2">Uncharacterized protein</fullName>
    </submittedName>
</protein>
<evidence type="ECO:0000313" key="3">
    <source>
        <dbReference type="EMBL" id="CAF4395967.1"/>
    </source>
</evidence>
<dbReference type="EMBL" id="CAJNOQ010025331">
    <property type="protein sequence ID" value="CAF1536207.1"/>
    <property type="molecule type" value="Genomic_DNA"/>
</dbReference>
<name>A0A815VT29_9BILA</name>
<reference evidence="2" key="1">
    <citation type="submission" date="2021-02" db="EMBL/GenBank/DDBJ databases">
        <authorList>
            <person name="Nowell W R."/>
        </authorList>
    </citation>
    <scope>NUCLEOTIDE SEQUENCE</scope>
</reference>
<keyword evidence="4" id="KW-1185">Reference proteome</keyword>
<dbReference type="Proteomes" id="UP000663829">
    <property type="component" value="Unassembled WGS sequence"/>
</dbReference>
<keyword evidence="1" id="KW-0472">Membrane</keyword>
<proteinExistence type="predicted"/>